<dbReference type="OrthoDB" id="10443236at2759"/>
<proteinExistence type="predicted"/>
<evidence type="ECO:0000256" key="1">
    <source>
        <dbReference type="SAM" id="Phobius"/>
    </source>
</evidence>
<keyword evidence="1" id="KW-0472">Membrane</keyword>
<keyword evidence="1" id="KW-0812">Transmembrane</keyword>
<evidence type="ECO:0000313" key="3">
    <source>
        <dbReference type="Proteomes" id="UP000243579"/>
    </source>
</evidence>
<dbReference type="Proteomes" id="UP000243579">
    <property type="component" value="Unassembled WGS sequence"/>
</dbReference>
<reference evidence="2 3" key="1">
    <citation type="journal article" date="2014" name="Genome Biol. Evol.">
        <title>The secreted proteins of Achlya hypogyna and Thraustotheca clavata identify the ancestral oomycete secretome and reveal gene acquisitions by horizontal gene transfer.</title>
        <authorList>
            <person name="Misner I."/>
            <person name="Blouin N."/>
            <person name="Leonard G."/>
            <person name="Richards T.A."/>
            <person name="Lane C.E."/>
        </authorList>
    </citation>
    <scope>NUCLEOTIDE SEQUENCE [LARGE SCALE GENOMIC DNA]</scope>
    <source>
        <strain evidence="2 3">ATCC 48635</strain>
    </source>
</reference>
<name>A0A1V9YPD9_ACHHY</name>
<protein>
    <submittedName>
        <fullName evidence="2">Uncharacterized protein</fullName>
    </submittedName>
</protein>
<gene>
    <name evidence="2" type="ORF">ACHHYP_20364</name>
</gene>
<dbReference type="AlphaFoldDB" id="A0A1V9YPD9"/>
<dbReference type="EMBL" id="JNBR01001430">
    <property type="protein sequence ID" value="OQR87636.1"/>
    <property type="molecule type" value="Genomic_DNA"/>
</dbReference>
<accession>A0A1V9YPD9</accession>
<feature type="transmembrane region" description="Helical" evidence="1">
    <location>
        <begin position="15"/>
        <end position="38"/>
    </location>
</feature>
<keyword evidence="1" id="KW-1133">Transmembrane helix</keyword>
<organism evidence="2 3">
    <name type="scientific">Achlya hypogyna</name>
    <name type="common">Oomycete</name>
    <name type="synonym">Protoachlya hypogyna</name>
    <dbReference type="NCBI Taxonomy" id="1202772"/>
    <lineage>
        <taxon>Eukaryota</taxon>
        <taxon>Sar</taxon>
        <taxon>Stramenopiles</taxon>
        <taxon>Oomycota</taxon>
        <taxon>Saprolegniomycetes</taxon>
        <taxon>Saprolegniales</taxon>
        <taxon>Achlyaceae</taxon>
        <taxon>Achlya</taxon>
    </lineage>
</organism>
<keyword evidence="3" id="KW-1185">Reference proteome</keyword>
<evidence type="ECO:0000313" key="2">
    <source>
        <dbReference type="EMBL" id="OQR87636.1"/>
    </source>
</evidence>
<comment type="caution">
    <text evidence="2">The sequence shown here is derived from an EMBL/GenBank/DDBJ whole genome shotgun (WGS) entry which is preliminary data.</text>
</comment>
<sequence>MSTRRLAEASVGAPMIPVVLGSVLGVLVVVLVVLVAYLKGGCGARPRAPTPSLHKPRGTEPTVTNSDARDSVFIILGDTNPAWPTTSLTIQDCEDGRVLAETPAWTFERSTTASQATDFFLAPPCDHESIGCDVPVDIYGSSWGSEDRGSYGLSDESVLYLETRQSVDEWSTGCA</sequence>